<evidence type="ECO:0000313" key="3">
    <source>
        <dbReference type="Proteomes" id="UP000266723"/>
    </source>
</evidence>
<feature type="chain" id="PRO_5047008877" description="C-CAP/cofactor C-like domain-containing protein" evidence="1">
    <location>
        <begin position="25"/>
        <end position="328"/>
    </location>
</feature>
<evidence type="ECO:0008006" key="4">
    <source>
        <dbReference type="Google" id="ProtNLM"/>
    </source>
</evidence>
<feature type="signal peptide" evidence="1">
    <location>
        <begin position="1"/>
        <end position="24"/>
    </location>
</feature>
<keyword evidence="3" id="KW-1185">Reference proteome</keyword>
<comment type="caution">
    <text evidence="2">The sequence shown here is derived from an EMBL/GenBank/DDBJ whole genome shotgun (WGS) entry which is preliminary data.</text>
</comment>
<accession>A0ABQ7F2Q5</accession>
<proteinExistence type="predicted"/>
<protein>
    <recommendedName>
        <fullName evidence="4">C-CAP/cofactor C-like domain-containing protein</fullName>
    </recommendedName>
</protein>
<evidence type="ECO:0000256" key="1">
    <source>
        <dbReference type="SAM" id="SignalP"/>
    </source>
</evidence>
<keyword evidence="1" id="KW-0732">Signal</keyword>
<name>A0ABQ7F2Q5_BRACR</name>
<dbReference type="Proteomes" id="UP000266723">
    <property type="component" value="Unassembled WGS sequence"/>
</dbReference>
<organism evidence="2 3">
    <name type="scientific">Brassica cretica</name>
    <name type="common">Mustard</name>
    <dbReference type="NCBI Taxonomy" id="69181"/>
    <lineage>
        <taxon>Eukaryota</taxon>
        <taxon>Viridiplantae</taxon>
        <taxon>Streptophyta</taxon>
        <taxon>Embryophyta</taxon>
        <taxon>Tracheophyta</taxon>
        <taxon>Spermatophyta</taxon>
        <taxon>Magnoliopsida</taxon>
        <taxon>eudicotyledons</taxon>
        <taxon>Gunneridae</taxon>
        <taxon>Pentapetalae</taxon>
        <taxon>rosids</taxon>
        <taxon>malvids</taxon>
        <taxon>Brassicales</taxon>
        <taxon>Brassicaceae</taxon>
        <taxon>Brassiceae</taxon>
        <taxon>Brassica</taxon>
    </lineage>
</organism>
<sequence>MSRLPPSVMLFAFVLLLLELQLEPWKRPPASGDTASGRVLSTSDFGLSPADPDLLTETRSGAHPLYSSKSLRLCCSPTRPSFRHRRAALSCPHVASTSLRSIYCSDYHRELRPLASVGYCFPPTSQATSIFPITVVKYFTLRSEVLSTISVTAGSIVQECGFARFARYIFTVASPSHYAVSSIDGSSHCWICGPPNLLVAGTIIVQECGFARFTNFITAALPSHYAVSNIDGFLLMPYLYSSSLHWRVETLARQNQDLIVCRSISDELSASSTHEFAIVSISSQTLVSVASPPHPTATPIPAASPHLTAMSGDPVISRDSFQLLSIQR</sequence>
<dbReference type="EMBL" id="QGKV02000297">
    <property type="protein sequence ID" value="KAF3610303.1"/>
    <property type="molecule type" value="Genomic_DNA"/>
</dbReference>
<reference evidence="2 3" key="1">
    <citation type="journal article" date="2020" name="BMC Genomics">
        <title>Intraspecific diversification of the crop wild relative Brassica cretica Lam. using demographic model selection.</title>
        <authorList>
            <person name="Kioukis A."/>
            <person name="Michalopoulou V.A."/>
            <person name="Briers L."/>
            <person name="Pirintsos S."/>
            <person name="Studholme D.J."/>
            <person name="Pavlidis P."/>
            <person name="Sarris P.F."/>
        </authorList>
    </citation>
    <scope>NUCLEOTIDE SEQUENCE [LARGE SCALE GENOMIC DNA]</scope>
    <source>
        <strain evidence="3">cv. PFS-1207/04</strain>
    </source>
</reference>
<evidence type="ECO:0000313" key="2">
    <source>
        <dbReference type="EMBL" id="KAF3610303.1"/>
    </source>
</evidence>
<gene>
    <name evidence="2" type="ORF">DY000_02047738</name>
</gene>